<sequence length="414" mass="44157">AEAKPAVPNIQLKATVDGDHKMKKTLLLVFIHGFKGGDDTFGDKDGFTEQLRAQLAAALPKINVKHLVYPKYETRGDLGDCVSRFRDWLLEKVIDLEVANATPSPTVDPSVRIVLIGHSMGGIVAAETVVGLTSEHPIYSEDGVEKSDNPSTFNGLMFPYVQGVLAFDTPYLGISPGVVAHGAEGHYNTASAAMTQLSGLGTAIWGAKQAASPAQNKAPVAALPAPPAKKEQQQAGWGWGKIAMVAGSAAVAAASAGAAYYNREQITQGLTWATSHLEFVGCLAKGAELQKRVQYMVKLNRELGVGFANLYSRLGKAAGSKEVSVVGTVLGKDRTFCNLPKKGPAGVWNEAINDMATDETLAHMNMFEAKQNPGYEKLKQDAASLIVQWTTNDWYETSEEPKLAIKEAGESATA</sequence>
<dbReference type="EMBL" id="WVTB01000027">
    <property type="protein sequence ID" value="KAF3807648.1"/>
    <property type="molecule type" value="Genomic_DNA"/>
</dbReference>
<reference evidence="2" key="1">
    <citation type="journal article" date="2020" name="Phytopathology">
        <title>Genome sequence and comparative analysis of Colletotrichum gloeosporioides isolated from Liriodendron leaves.</title>
        <authorList>
            <person name="Fu F.F."/>
            <person name="Hao Z."/>
            <person name="Wang P."/>
            <person name="Lu Y."/>
            <person name="Xue L.J."/>
            <person name="Wei G."/>
            <person name="Tian Y."/>
            <person name="Baishi H."/>
            <person name="Xu H."/>
            <person name="Shi J."/>
            <person name="Cheng T."/>
            <person name="Wang G."/>
            <person name="Yi Y."/>
            <person name="Chen J."/>
        </authorList>
    </citation>
    <scope>NUCLEOTIDE SEQUENCE</scope>
    <source>
        <strain evidence="2">Lc1</strain>
    </source>
</reference>
<proteinExistence type="predicted"/>
<dbReference type="PANTHER" id="PTHR47842">
    <property type="entry name" value="EXPRESSED PROTEIN"/>
    <property type="match status" value="1"/>
</dbReference>
<gene>
    <name evidence="2" type="ORF">GCG54_00007381</name>
</gene>
<dbReference type="SUPFAM" id="SSF53474">
    <property type="entry name" value="alpha/beta-Hydrolases"/>
    <property type="match status" value="1"/>
</dbReference>
<dbReference type="PANTHER" id="PTHR47842:SF1">
    <property type="entry name" value="DUF676 DOMAIN-CONTAINING PROTEIN"/>
    <property type="match status" value="1"/>
</dbReference>
<accession>A0A8H4FME8</accession>
<protein>
    <recommendedName>
        <fullName evidence="1">AB hydrolase-1 domain-containing protein</fullName>
    </recommendedName>
</protein>
<feature type="domain" description="AB hydrolase-1" evidence="1">
    <location>
        <begin position="28"/>
        <end position="169"/>
    </location>
</feature>
<organism evidence="2 3">
    <name type="scientific">Colletotrichum gloeosporioides</name>
    <name type="common">Anthracnose fungus</name>
    <name type="synonym">Glomerella cingulata</name>
    <dbReference type="NCBI Taxonomy" id="474922"/>
    <lineage>
        <taxon>Eukaryota</taxon>
        <taxon>Fungi</taxon>
        <taxon>Dikarya</taxon>
        <taxon>Ascomycota</taxon>
        <taxon>Pezizomycotina</taxon>
        <taxon>Sordariomycetes</taxon>
        <taxon>Hypocreomycetidae</taxon>
        <taxon>Glomerellales</taxon>
        <taxon>Glomerellaceae</taxon>
        <taxon>Colletotrichum</taxon>
        <taxon>Colletotrichum gloeosporioides species complex</taxon>
    </lineage>
</organism>
<dbReference type="AlphaFoldDB" id="A0A8H4FME8"/>
<feature type="non-terminal residue" evidence="2">
    <location>
        <position position="1"/>
    </location>
</feature>
<dbReference type="GeneID" id="69014526"/>
<evidence type="ECO:0000313" key="2">
    <source>
        <dbReference type="EMBL" id="KAF3807648.1"/>
    </source>
</evidence>
<evidence type="ECO:0000259" key="1">
    <source>
        <dbReference type="Pfam" id="PF12697"/>
    </source>
</evidence>
<dbReference type="Gene3D" id="3.40.50.1820">
    <property type="entry name" value="alpha/beta hydrolase"/>
    <property type="match status" value="1"/>
</dbReference>
<dbReference type="InterPro" id="IPR029058">
    <property type="entry name" value="AB_hydrolase_fold"/>
</dbReference>
<name>A0A8H4FME8_COLGL</name>
<dbReference type="Proteomes" id="UP000613401">
    <property type="component" value="Unassembled WGS sequence"/>
</dbReference>
<dbReference type="InterPro" id="IPR000073">
    <property type="entry name" value="AB_hydrolase_1"/>
</dbReference>
<dbReference type="RefSeq" id="XP_045266807.1">
    <property type="nucleotide sequence ID" value="XM_045407362.1"/>
</dbReference>
<reference evidence="2" key="2">
    <citation type="submission" date="2020-03" db="EMBL/GenBank/DDBJ databases">
        <authorList>
            <person name="Fu F.-F."/>
            <person name="Chen J."/>
        </authorList>
    </citation>
    <scope>NUCLEOTIDE SEQUENCE</scope>
    <source>
        <strain evidence="2">Lc1</strain>
    </source>
</reference>
<comment type="caution">
    <text evidence="2">The sequence shown here is derived from an EMBL/GenBank/DDBJ whole genome shotgun (WGS) entry which is preliminary data.</text>
</comment>
<keyword evidence="3" id="KW-1185">Reference proteome</keyword>
<dbReference type="Pfam" id="PF12697">
    <property type="entry name" value="Abhydrolase_6"/>
    <property type="match status" value="1"/>
</dbReference>
<evidence type="ECO:0000313" key="3">
    <source>
        <dbReference type="Proteomes" id="UP000613401"/>
    </source>
</evidence>